<protein>
    <submittedName>
        <fullName evidence="1">Uncharacterized protein</fullName>
    </submittedName>
</protein>
<comment type="caution">
    <text evidence="1">The sequence shown here is derived from an EMBL/GenBank/DDBJ whole genome shotgun (WGS) entry which is preliminary data.</text>
</comment>
<sequence length="80" mass="8913">MNVTSEKIQKIDLGSILLGSCLMYCQCNKASPQMDLIDNILVFQSVCSFPIRLRTYLGSSINTSYLSVLRSNHEIPLSIS</sequence>
<evidence type="ECO:0000313" key="1">
    <source>
        <dbReference type="EMBL" id="KHG07520.1"/>
    </source>
</evidence>
<keyword evidence="2" id="KW-1185">Reference proteome</keyword>
<reference evidence="2" key="1">
    <citation type="submission" date="2014-09" db="EMBL/GenBank/DDBJ databases">
        <authorList>
            <person name="Mudge J."/>
            <person name="Ramaraj T."/>
            <person name="Lindquist I.E."/>
            <person name="Bharti A.K."/>
            <person name="Sundararajan A."/>
            <person name="Cameron C.T."/>
            <person name="Woodward J.E."/>
            <person name="May G.D."/>
            <person name="Brubaker C."/>
            <person name="Broadhvest J."/>
            <person name="Wilkins T.A."/>
        </authorList>
    </citation>
    <scope>NUCLEOTIDE SEQUENCE</scope>
    <source>
        <strain evidence="2">cv. AKA8401</strain>
    </source>
</reference>
<name>A0A0B0N3W9_GOSAR</name>
<dbReference type="AlphaFoldDB" id="A0A0B0N3W9"/>
<dbReference type="EMBL" id="JRRC01476113">
    <property type="protein sequence ID" value="KHG07520.1"/>
    <property type="molecule type" value="Genomic_DNA"/>
</dbReference>
<evidence type="ECO:0000313" key="2">
    <source>
        <dbReference type="Proteomes" id="UP000032142"/>
    </source>
</evidence>
<gene>
    <name evidence="1" type="ORF">F383_34562</name>
</gene>
<proteinExistence type="predicted"/>
<dbReference type="Proteomes" id="UP000032142">
    <property type="component" value="Unassembled WGS sequence"/>
</dbReference>
<accession>A0A0B0N3W9</accession>
<organism evidence="1 2">
    <name type="scientific">Gossypium arboreum</name>
    <name type="common">Tree cotton</name>
    <name type="synonym">Gossypium nanking</name>
    <dbReference type="NCBI Taxonomy" id="29729"/>
    <lineage>
        <taxon>Eukaryota</taxon>
        <taxon>Viridiplantae</taxon>
        <taxon>Streptophyta</taxon>
        <taxon>Embryophyta</taxon>
        <taxon>Tracheophyta</taxon>
        <taxon>Spermatophyta</taxon>
        <taxon>Magnoliopsida</taxon>
        <taxon>eudicotyledons</taxon>
        <taxon>Gunneridae</taxon>
        <taxon>Pentapetalae</taxon>
        <taxon>rosids</taxon>
        <taxon>malvids</taxon>
        <taxon>Malvales</taxon>
        <taxon>Malvaceae</taxon>
        <taxon>Malvoideae</taxon>
        <taxon>Gossypium</taxon>
    </lineage>
</organism>